<protein>
    <submittedName>
        <fullName evidence="2">Uncharacterized protein</fullName>
    </submittedName>
</protein>
<feature type="compositionally biased region" description="Polar residues" evidence="1">
    <location>
        <begin position="45"/>
        <end position="59"/>
    </location>
</feature>
<evidence type="ECO:0000313" key="3">
    <source>
        <dbReference type="Proteomes" id="UP001150569"/>
    </source>
</evidence>
<evidence type="ECO:0000256" key="1">
    <source>
        <dbReference type="SAM" id="MobiDB-lite"/>
    </source>
</evidence>
<sequence length="67" mass="7131">MVFEQAQAADLDRQGLNHGLGHFRLITLPPHPMDVDGTILPSPPISRSASTGDSVSDSAVPSIFAQY</sequence>
<accession>A0A9W8DMC7</accession>
<gene>
    <name evidence="2" type="ORF">IWQ60_010761</name>
</gene>
<dbReference type="Proteomes" id="UP001150569">
    <property type="component" value="Unassembled WGS sequence"/>
</dbReference>
<dbReference type="AlphaFoldDB" id="A0A9W8DMC7"/>
<organism evidence="2 3">
    <name type="scientific">Tieghemiomyces parasiticus</name>
    <dbReference type="NCBI Taxonomy" id="78921"/>
    <lineage>
        <taxon>Eukaryota</taxon>
        <taxon>Fungi</taxon>
        <taxon>Fungi incertae sedis</taxon>
        <taxon>Zoopagomycota</taxon>
        <taxon>Kickxellomycotina</taxon>
        <taxon>Dimargaritomycetes</taxon>
        <taxon>Dimargaritales</taxon>
        <taxon>Dimargaritaceae</taxon>
        <taxon>Tieghemiomyces</taxon>
    </lineage>
</organism>
<keyword evidence="3" id="KW-1185">Reference proteome</keyword>
<reference evidence="2" key="1">
    <citation type="submission" date="2022-07" db="EMBL/GenBank/DDBJ databases">
        <title>Phylogenomic reconstructions and comparative analyses of Kickxellomycotina fungi.</title>
        <authorList>
            <person name="Reynolds N.K."/>
            <person name="Stajich J.E."/>
            <person name="Barry K."/>
            <person name="Grigoriev I.V."/>
            <person name="Crous P."/>
            <person name="Smith M.E."/>
        </authorList>
    </citation>
    <scope>NUCLEOTIDE SEQUENCE</scope>
    <source>
        <strain evidence="2">RSA 861</strain>
    </source>
</reference>
<comment type="caution">
    <text evidence="2">The sequence shown here is derived from an EMBL/GenBank/DDBJ whole genome shotgun (WGS) entry which is preliminary data.</text>
</comment>
<evidence type="ECO:0000313" key="2">
    <source>
        <dbReference type="EMBL" id="KAJ1910235.1"/>
    </source>
</evidence>
<name>A0A9W8DMC7_9FUNG</name>
<dbReference type="EMBL" id="JANBPT010001078">
    <property type="protein sequence ID" value="KAJ1910235.1"/>
    <property type="molecule type" value="Genomic_DNA"/>
</dbReference>
<feature type="region of interest" description="Disordered" evidence="1">
    <location>
        <begin position="35"/>
        <end position="67"/>
    </location>
</feature>
<proteinExistence type="predicted"/>